<dbReference type="Proteomes" id="UP001148838">
    <property type="component" value="Unassembled WGS sequence"/>
</dbReference>
<sequence>MVTSCFFVIDAAPYIVKAGKSIQAFYPKMVHITCLAHAMHRMAEEVRANFSQVDSLVSKTKKIFVKAPSRKLLFKSMAPRVPLPPEPAIIRWGTWID</sequence>
<accession>A0ABQ8TW28</accession>
<keyword evidence="2" id="KW-1185">Reference proteome</keyword>
<proteinExistence type="predicted"/>
<evidence type="ECO:0000313" key="1">
    <source>
        <dbReference type="EMBL" id="KAJ4450061.1"/>
    </source>
</evidence>
<comment type="caution">
    <text evidence="1">The sequence shown here is derived from an EMBL/GenBank/DDBJ whole genome shotgun (WGS) entry which is preliminary data.</text>
</comment>
<evidence type="ECO:0000313" key="2">
    <source>
        <dbReference type="Proteomes" id="UP001148838"/>
    </source>
</evidence>
<dbReference type="EMBL" id="JAJSOF020000003">
    <property type="protein sequence ID" value="KAJ4450061.1"/>
    <property type="molecule type" value="Genomic_DNA"/>
</dbReference>
<organism evidence="1 2">
    <name type="scientific">Periplaneta americana</name>
    <name type="common">American cockroach</name>
    <name type="synonym">Blatta americana</name>
    <dbReference type="NCBI Taxonomy" id="6978"/>
    <lineage>
        <taxon>Eukaryota</taxon>
        <taxon>Metazoa</taxon>
        <taxon>Ecdysozoa</taxon>
        <taxon>Arthropoda</taxon>
        <taxon>Hexapoda</taxon>
        <taxon>Insecta</taxon>
        <taxon>Pterygota</taxon>
        <taxon>Neoptera</taxon>
        <taxon>Polyneoptera</taxon>
        <taxon>Dictyoptera</taxon>
        <taxon>Blattodea</taxon>
        <taxon>Blattoidea</taxon>
        <taxon>Blattidae</taxon>
        <taxon>Blattinae</taxon>
        <taxon>Periplaneta</taxon>
    </lineage>
</organism>
<name>A0ABQ8TW28_PERAM</name>
<gene>
    <name evidence="1" type="ORF">ANN_01468</name>
</gene>
<reference evidence="1 2" key="1">
    <citation type="journal article" date="2022" name="Allergy">
        <title>Genome assembly and annotation of Periplaneta americana reveal a comprehensive cockroach allergen profile.</title>
        <authorList>
            <person name="Wang L."/>
            <person name="Xiong Q."/>
            <person name="Saelim N."/>
            <person name="Wang L."/>
            <person name="Nong W."/>
            <person name="Wan A.T."/>
            <person name="Shi M."/>
            <person name="Liu X."/>
            <person name="Cao Q."/>
            <person name="Hui J.H.L."/>
            <person name="Sookrung N."/>
            <person name="Leung T.F."/>
            <person name="Tungtrongchitr A."/>
            <person name="Tsui S.K.W."/>
        </authorList>
    </citation>
    <scope>NUCLEOTIDE SEQUENCE [LARGE SCALE GENOMIC DNA]</scope>
    <source>
        <strain evidence="1">PWHHKU_190912</strain>
    </source>
</reference>
<evidence type="ECO:0008006" key="3">
    <source>
        <dbReference type="Google" id="ProtNLM"/>
    </source>
</evidence>
<protein>
    <recommendedName>
        <fullName evidence="3">DUF659 domain-containing protein</fullName>
    </recommendedName>
</protein>